<name>A0A6J6ST32_9ZZZZ</name>
<evidence type="ECO:0000313" key="1">
    <source>
        <dbReference type="EMBL" id="CAB4737389.1"/>
    </source>
</evidence>
<proteinExistence type="predicted"/>
<organism evidence="1">
    <name type="scientific">freshwater metagenome</name>
    <dbReference type="NCBI Taxonomy" id="449393"/>
    <lineage>
        <taxon>unclassified sequences</taxon>
        <taxon>metagenomes</taxon>
        <taxon>ecological metagenomes</taxon>
    </lineage>
</organism>
<dbReference type="NCBIfam" id="TIGR03847">
    <property type="entry name" value="conserved hypothetical protein"/>
    <property type="match status" value="1"/>
</dbReference>
<dbReference type="InterPro" id="IPR021441">
    <property type="entry name" value="DUF3090"/>
</dbReference>
<sequence>MDFFADFEFVDVITSGAIGEPGRRTFYIQARAGARTVTIRSEKQQVAAIGKYLRRALAHLPVPEGQPPRSVMQLVEPIQEAFVLGAVALEFNRTNDEFVLHLKEFAPLAQSDDEDEFEEDEDDDDSIEDAAGARARVSMTRAQAMAFCDNADRIVSAGRPDCELCELPINPDGHFCPRMN</sequence>
<dbReference type="EMBL" id="CAEZYH010000183">
    <property type="protein sequence ID" value="CAB4737389.1"/>
    <property type="molecule type" value="Genomic_DNA"/>
</dbReference>
<dbReference type="Pfam" id="PF11290">
    <property type="entry name" value="DUF3090"/>
    <property type="match status" value="1"/>
</dbReference>
<protein>
    <submittedName>
        <fullName evidence="1">Unannotated protein</fullName>
    </submittedName>
</protein>
<gene>
    <name evidence="1" type="ORF">UFOPK2658_02076</name>
</gene>
<dbReference type="AlphaFoldDB" id="A0A6J6ST32"/>
<reference evidence="1" key="1">
    <citation type="submission" date="2020-05" db="EMBL/GenBank/DDBJ databases">
        <authorList>
            <person name="Chiriac C."/>
            <person name="Salcher M."/>
            <person name="Ghai R."/>
            <person name="Kavagutti S V."/>
        </authorList>
    </citation>
    <scope>NUCLEOTIDE SEQUENCE</scope>
</reference>
<accession>A0A6J6ST32</accession>